<comment type="caution">
    <text evidence="3">The sequence shown here is derived from an EMBL/GenBank/DDBJ whole genome shotgun (WGS) entry which is preliminary data.</text>
</comment>
<proteinExistence type="predicted"/>
<dbReference type="InterPro" id="IPR029058">
    <property type="entry name" value="AB_hydrolase_fold"/>
</dbReference>
<feature type="compositionally biased region" description="Basic and acidic residues" evidence="1">
    <location>
        <begin position="74"/>
        <end position="88"/>
    </location>
</feature>
<dbReference type="GO" id="GO:0006629">
    <property type="term" value="P:lipid metabolic process"/>
    <property type="evidence" value="ECO:0007669"/>
    <property type="project" value="InterPro"/>
</dbReference>
<keyword evidence="4" id="KW-1185">Reference proteome</keyword>
<organism evidence="3 4">
    <name type="scientific">Dendrobium chrysotoxum</name>
    <name type="common">Orchid</name>
    <dbReference type="NCBI Taxonomy" id="161865"/>
    <lineage>
        <taxon>Eukaryota</taxon>
        <taxon>Viridiplantae</taxon>
        <taxon>Streptophyta</taxon>
        <taxon>Embryophyta</taxon>
        <taxon>Tracheophyta</taxon>
        <taxon>Spermatophyta</taxon>
        <taxon>Magnoliopsida</taxon>
        <taxon>Liliopsida</taxon>
        <taxon>Asparagales</taxon>
        <taxon>Orchidaceae</taxon>
        <taxon>Epidendroideae</taxon>
        <taxon>Malaxideae</taxon>
        <taxon>Dendrobiinae</taxon>
        <taxon>Dendrobium</taxon>
    </lineage>
</organism>
<evidence type="ECO:0000259" key="2">
    <source>
        <dbReference type="Pfam" id="PF01764"/>
    </source>
</evidence>
<dbReference type="InterPro" id="IPR002921">
    <property type="entry name" value="Fungal_lipase-type"/>
</dbReference>
<dbReference type="PANTHER" id="PTHR47418">
    <property type="entry name" value="ALPHA/BETA-HYDROLASES SUPERFAMILY PROTEIN"/>
    <property type="match status" value="1"/>
</dbReference>
<dbReference type="Pfam" id="PF01764">
    <property type="entry name" value="Lipase_3"/>
    <property type="match status" value="1"/>
</dbReference>
<dbReference type="CDD" id="cd00519">
    <property type="entry name" value="Lipase_3"/>
    <property type="match status" value="1"/>
</dbReference>
<name>A0AAV7GM76_DENCH</name>
<accession>A0AAV7GM76</accession>
<dbReference type="EMBL" id="JAGFBR010000013">
    <property type="protein sequence ID" value="KAH0456743.1"/>
    <property type="molecule type" value="Genomic_DNA"/>
</dbReference>
<evidence type="ECO:0000313" key="4">
    <source>
        <dbReference type="Proteomes" id="UP000775213"/>
    </source>
</evidence>
<dbReference type="Gene3D" id="3.40.50.1820">
    <property type="entry name" value="alpha/beta hydrolase"/>
    <property type="match status" value="1"/>
</dbReference>
<evidence type="ECO:0000313" key="3">
    <source>
        <dbReference type="EMBL" id="KAH0456743.1"/>
    </source>
</evidence>
<protein>
    <recommendedName>
        <fullName evidence="2">Fungal lipase-type domain-containing protein</fullName>
    </recommendedName>
</protein>
<evidence type="ECO:0000256" key="1">
    <source>
        <dbReference type="SAM" id="MobiDB-lite"/>
    </source>
</evidence>
<dbReference type="SUPFAM" id="SSF53474">
    <property type="entry name" value="alpha/beta-Hydrolases"/>
    <property type="match status" value="1"/>
</dbReference>
<feature type="domain" description="Fungal lipase-type" evidence="2">
    <location>
        <begin position="272"/>
        <end position="405"/>
    </location>
</feature>
<dbReference type="Proteomes" id="UP000775213">
    <property type="component" value="Unassembled WGS sequence"/>
</dbReference>
<sequence length="577" mass="64469">MTLRSSNSQRCSAYNAAVPNPERCGLCSLSISVGALKNTTLGCSDSFLRLEYKRDVYQHLLNGQLNRRLSQQHQGEDEKKLGIADSPKDPILQNSRLLKPGYESELLREGSDDDDSTGRKWKVELAWLSKALEPALQLYKWASTAGIGEKPAIAPSTRSLFEILTDLQVSKAGIQEWSLSDLTVGLYLIHLSQASTAKVEDLKGVQINSESMVQELIYHLELAKGCYKDSTSSIARHCMLRERNILKFVKDSSLLRPGYYIGVDTRNKLVILAIRGTHTVYDLITNVVASSDQNVSFDGFSTHFGTAEAARWYLHHEMGTIRRLLEKHKDFRLRLVGHSLGGAAAALLAIMLRRKSAKELGFSPDIISAVGFGTPPCVSKELAESCLSYVSTVVLQDDIIPRLSVASLARLRNEILETDWMTILEMEDWKGIAELVTNAKHVVSSVQDVARKLAAYAAKFRKVSNSSDISLRKEPTHRETQATDGAIGKQKDRILEELFLPGTQYFLRRESDEGSSDNIPNVKSKEFYTLWRSNPGEHFRRILLSGNLISDHKCENHYYALRDVLKGLPASDSRTNL</sequence>
<reference evidence="3 4" key="1">
    <citation type="journal article" date="2021" name="Hortic Res">
        <title>Chromosome-scale assembly of the Dendrobium chrysotoxum genome enhances the understanding of orchid evolution.</title>
        <authorList>
            <person name="Zhang Y."/>
            <person name="Zhang G.Q."/>
            <person name="Zhang D."/>
            <person name="Liu X.D."/>
            <person name="Xu X.Y."/>
            <person name="Sun W.H."/>
            <person name="Yu X."/>
            <person name="Zhu X."/>
            <person name="Wang Z.W."/>
            <person name="Zhao X."/>
            <person name="Zhong W.Y."/>
            <person name="Chen H."/>
            <person name="Yin W.L."/>
            <person name="Huang T."/>
            <person name="Niu S.C."/>
            <person name="Liu Z.J."/>
        </authorList>
    </citation>
    <scope>NUCLEOTIDE SEQUENCE [LARGE SCALE GENOMIC DNA]</scope>
    <source>
        <strain evidence="3">Lindl</strain>
    </source>
</reference>
<dbReference type="AlphaFoldDB" id="A0AAV7GM76"/>
<gene>
    <name evidence="3" type="ORF">IEQ34_014650</name>
</gene>
<feature type="region of interest" description="Disordered" evidence="1">
    <location>
        <begin position="68"/>
        <end position="94"/>
    </location>
</feature>